<dbReference type="EMBL" id="CP002600">
    <property type="protein sequence ID" value="AEA62767.1"/>
    <property type="molecule type" value="Genomic_DNA"/>
</dbReference>
<keyword evidence="3" id="KW-1185">Reference proteome</keyword>
<name>F2LIA1_BURGS</name>
<evidence type="ECO:0000313" key="3">
    <source>
        <dbReference type="Proteomes" id="UP000008316"/>
    </source>
</evidence>
<evidence type="ECO:0000256" key="1">
    <source>
        <dbReference type="SAM" id="MobiDB-lite"/>
    </source>
</evidence>
<reference evidence="2 3" key="1">
    <citation type="journal article" date="2011" name="J. Bacteriol.">
        <title>Complete genome sequence of Burkholderia gladioli BSR3.</title>
        <authorList>
            <person name="Seo Y.S."/>
            <person name="Lim J."/>
            <person name="Choi B.S."/>
            <person name="Kim H."/>
            <person name="Goo E."/>
            <person name="Lee B."/>
            <person name="Lim J.S."/>
            <person name="Choi I.Y."/>
            <person name="Moon J.S."/>
            <person name="Kim J."/>
            <person name="Hwang I."/>
        </authorList>
    </citation>
    <scope>NUCLEOTIDE SEQUENCE [LARGE SCALE GENOMIC DNA]</scope>
    <source>
        <strain evidence="2 3">BSR3</strain>
    </source>
</reference>
<dbReference type="Proteomes" id="UP000008316">
    <property type="component" value="Chromosome 2"/>
</dbReference>
<dbReference type="KEGG" id="bgd:bgla_2g02910"/>
<feature type="region of interest" description="Disordered" evidence="1">
    <location>
        <begin position="200"/>
        <end position="220"/>
    </location>
</feature>
<dbReference type="AlphaFoldDB" id="F2LIA1"/>
<organism evidence="2 3">
    <name type="scientific">Burkholderia gladioli (strain BSR3)</name>
    <dbReference type="NCBI Taxonomy" id="999541"/>
    <lineage>
        <taxon>Bacteria</taxon>
        <taxon>Pseudomonadati</taxon>
        <taxon>Pseudomonadota</taxon>
        <taxon>Betaproteobacteria</taxon>
        <taxon>Burkholderiales</taxon>
        <taxon>Burkholderiaceae</taxon>
        <taxon>Burkholderia</taxon>
    </lineage>
</organism>
<gene>
    <name evidence="2" type="ordered locus">bgla_2g02910</name>
</gene>
<sequence>MNLSGGISLPNTASSLLGGANLSSFTSQISQLKQQVDQQISTLAGSIMQQLIGQIQQSLAQAQQLAQQLGGQPGAGAGGLPSAGGDAGGAGGAGDVGGDGALGGIGGAGVGGAADSTGMTPQSAAGALSSYMSQNGVDPITPNQLYQLSQNPPAGTPPDVSKAAQFMLQNPDVFKAIETHDVAGADGKAGIGDMQWAAQGGADGTQGAQAQPTMSDGSPVTMQSAAGAIAAYGQQNGVGTTDPNSLYQLAMNPPTGTPPDVQSAAKFMLQNPSAYQAIETADVKGADGLSAMANFQKAAQGGIADPTARTATAGASSSPDTSKVASQMMMRMMLMSSGMGGNGLGMQMPKPSTDDDDV</sequence>
<dbReference type="HOGENOM" id="CLU_773106_0_0_4"/>
<dbReference type="eggNOG" id="ENOG5033I2N">
    <property type="taxonomic scope" value="Bacteria"/>
</dbReference>
<feature type="region of interest" description="Disordered" evidence="1">
    <location>
        <begin position="69"/>
        <end position="91"/>
    </location>
</feature>
<proteinExistence type="predicted"/>
<evidence type="ECO:0000313" key="2">
    <source>
        <dbReference type="EMBL" id="AEA62767.1"/>
    </source>
</evidence>
<accession>F2LIA1</accession>
<dbReference type="RefSeq" id="WP_013689099.1">
    <property type="nucleotide sequence ID" value="NC_015376.1"/>
</dbReference>
<feature type="compositionally biased region" description="Gly residues" evidence="1">
    <location>
        <begin position="71"/>
        <end position="91"/>
    </location>
</feature>
<protein>
    <submittedName>
        <fullName evidence="2">Uncharacterized protein</fullName>
    </submittedName>
</protein>
<dbReference type="STRING" id="999541.bgla_2g02910"/>
<feature type="compositionally biased region" description="Low complexity" evidence="1">
    <location>
        <begin position="200"/>
        <end position="211"/>
    </location>
</feature>